<accession>A0AAC9MXH2</accession>
<dbReference type="Pfam" id="PF01047">
    <property type="entry name" value="MarR"/>
    <property type="match status" value="1"/>
</dbReference>
<dbReference type="SMART" id="SM00347">
    <property type="entry name" value="HTH_MARR"/>
    <property type="match status" value="1"/>
</dbReference>
<dbReference type="InterPro" id="IPR036388">
    <property type="entry name" value="WH-like_DNA-bd_sf"/>
</dbReference>
<dbReference type="PANTHER" id="PTHR33164:SF43">
    <property type="entry name" value="HTH-TYPE TRANSCRIPTIONAL REPRESSOR YETL"/>
    <property type="match status" value="1"/>
</dbReference>
<gene>
    <name evidence="2" type="ORF">TL08_05250</name>
</gene>
<dbReference type="GO" id="GO:0006950">
    <property type="term" value="P:response to stress"/>
    <property type="evidence" value="ECO:0007669"/>
    <property type="project" value="TreeGrafter"/>
</dbReference>
<dbReference type="Gene3D" id="1.10.10.10">
    <property type="entry name" value="Winged helix-like DNA-binding domain superfamily/Winged helix DNA-binding domain"/>
    <property type="match status" value="1"/>
</dbReference>
<dbReference type="EMBL" id="CP014859">
    <property type="protein sequence ID" value="AOS61877.1"/>
    <property type="molecule type" value="Genomic_DNA"/>
</dbReference>
<organism evidence="2 3">
    <name type="scientific">Actinoalloteichus hymeniacidonis</name>
    <dbReference type="NCBI Taxonomy" id="340345"/>
    <lineage>
        <taxon>Bacteria</taxon>
        <taxon>Bacillati</taxon>
        <taxon>Actinomycetota</taxon>
        <taxon>Actinomycetes</taxon>
        <taxon>Pseudonocardiales</taxon>
        <taxon>Pseudonocardiaceae</taxon>
        <taxon>Actinoalloteichus</taxon>
    </lineage>
</organism>
<dbReference type="AlphaFoldDB" id="A0AAC9MXH2"/>
<dbReference type="SUPFAM" id="SSF46785">
    <property type="entry name" value="Winged helix' DNA-binding domain"/>
    <property type="match status" value="1"/>
</dbReference>
<dbReference type="PROSITE" id="PS50995">
    <property type="entry name" value="HTH_MARR_2"/>
    <property type="match status" value="1"/>
</dbReference>
<proteinExistence type="predicted"/>
<feature type="domain" description="HTH marR-type" evidence="1">
    <location>
        <begin position="10"/>
        <end position="141"/>
    </location>
</feature>
<dbReference type="KEGG" id="ahm:TL08_05250"/>
<reference evidence="3" key="1">
    <citation type="submission" date="2016-03" db="EMBL/GenBank/DDBJ databases">
        <title>Complete genome sequence of the type strain Actinoalloteichus hymeniacidonis DSM 45092.</title>
        <authorList>
            <person name="Schaffert L."/>
            <person name="Albersmeier A."/>
            <person name="Winkler A."/>
            <person name="Kalinowski J."/>
            <person name="Zotchev S."/>
            <person name="Ruckert C."/>
        </authorList>
    </citation>
    <scope>NUCLEOTIDE SEQUENCE [LARGE SCALE GENOMIC DNA]</scope>
    <source>
        <strain evidence="3">HPA177(T) (DSM 45092(T))</strain>
    </source>
</reference>
<dbReference type="InterPro" id="IPR036390">
    <property type="entry name" value="WH_DNA-bd_sf"/>
</dbReference>
<evidence type="ECO:0000313" key="2">
    <source>
        <dbReference type="EMBL" id="AOS61877.1"/>
    </source>
</evidence>
<dbReference type="GO" id="GO:0003700">
    <property type="term" value="F:DNA-binding transcription factor activity"/>
    <property type="evidence" value="ECO:0007669"/>
    <property type="project" value="InterPro"/>
</dbReference>
<evidence type="ECO:0000313" key="3">
    <source>
        <dbReference type="Proteomes" id="UP000095210"/>
    </source>
</evidence>
<evidence type="ECO:0000259" key="1">
    <source>
        <dbReference type="PROSITE" id="PS50995"/>
    </source>
</evidence>
<dbReference type="PANTHER" id="PTHR33164">
    <property type="entry name" value="TRANSCRIPTIONAL REGULATOR, MARR FAMILY"/>
    <property type="match status" value="1"/>
</dbReference>
<protein>
    <submittedName>
        <fullName evidence="2">Transcriptional regulator</fullName>
    </submittedName>
</protein>
<dbReference type="InterPro" id="IPR000835">
    <property type="entry name" value="HTH_MarR-typ"/>
</dbReference>
<dbReference type="RefSeq" id="WP_069846999.1">
    <property type="nucleotide sequence ID" value="NZ_CP014859.1"/>
</dbReference>
<keyword evidence="3" id="KW-1185">Reference proteome</keyword>
<name>A0AAC9MXH2_9PSEU</name>
<dbReference type="InterPro" id="IPR039422">
    <property type="entry name" value="MarR/SlyA-like"/>
</dbReference>
<sequence length="153" mass="16653">MSPESDENAVLRFAFAVRKLTTELNAALATRFRPLGLTCVQAEALMALDALGPVTLKQLAEHLVAESGHPSRLISRLVDDGLVTRAASESDGRAVTLLLTERGRDLAAQARAARAPLVAEFARRHGDRLDATTDLMRELWTAMAEQQDSSRTM</sequence>
<dbReference type="Proteomes" id="UP000095210">
    <property type="component" value="Chromosome"/>
</dbReference>